<sequence>MADQVAGSGADEDAELSEASRVYLRFREIFTGTRSRPPGSRRSRDADESVPFGFGRDPKGLGDVVGALTASLGWDSPLAQSELMDRWAELAGEETAKHSSPVGIEDGLLTVQCASTAWATQLRLMRTEIMSHIATRFPDAGISNIRFLGPDVPSWKRGPRSVQGRGVRDTYG</sequence>
<gene>
    <name evidence="2" type="ORF">ELQ94_13680</name>
</gene>
<dbReference type="PANTHER" id="PTHR36456">
    <property type="entry name" value="UPF0232 PROTEIN SCO3875"/>
    <property type="match status" value="1"/>
</dbReference>
<accession>A0A3S0VDZ1</accession>
<name>A0A3S0VDZ1_9MICO</name>
<evidence type="ECO:0000313" key="2">
    <source>
        <dbReference type="EMBL" id="RUQ98076.1"/>
    </source>
</evidence>
<evidence type="ECO:0000256" key="1">
    <source>
        <dbReference type="SAM" id="MobiDB-lite"/>
    </source>
</evidence>
<organism evidence="2 3">
    <name type="scientific">Labedella endophytica</name>
    <dbReference type="NCBI Taxonomy" id="1523160"/>
    <lineage>
        <taxon>Bacteria</taxon>
        <taxon>Bacillati</taxon>
        <taxon>Actinomycetota</taxon>
        <taxon>Actinomycetes</taxon>
        <taxon>Micrococcales</taxon>
        <taxon>Microbacteriaceae</taxon>
        <taxon>Labedella</taxon>
    </lineage>
</organism>
<proteinExistence type="predicted"/>
<dbReference type="Pfam" id="PF05258">
    <property type="entry name" value="DciA"/>
    <property type="match status" value="1"/>
</dbReference>
<dbReference type="AlphaFoldDB" id="A0A3S0VDZ1"/>
<evidence type="ECO:0000313" key="3">
    <source>
        <dbReference type="Proteomes" id="UP000274909"/>
    </source>
</evidence>
<comment type="caution">
    <text evidence="2">The sequence shown here is derived from an EMBL/GenBank/DDBJ whole genome shotgun (WGS) entry which is preliminary data.</text>
</comment>
<keyword evidence="3" id="KW-1185">Reference proteome</keyword>
<reference evidence="2 3" key="1">
    <citation type="submission" date="2018-12" db="EMBL/GenBank/DDBJ databases">
        <authorList>
            <person name="Li F."/>
        </authorList>
    </citation>
    <scope>NUCLEOTIDE SEQUENCE [LARGE SCALE GENOMIC DNA]</scope>
    <source>
        <strain evidence="2 3">EGI 6500705</strain>
    </source>
</reference>
<dbReference type="OrthoDB" id="5516926at2"/>
<dbReference type="InterPro" id="IPR007922">
    <property type="entry name" value="DciA-like"/>
</dbReference>
<protein>
    <submittedName>
        <fullName evidence="2">DUF721 domain-containing protein</fullName>
    </submittedName>
</protein>
<dbReference type="Proteomes" id="UP000274909">
    <property type="component" value="Unassembled WGS sequence"/>
</dbReference>
<dbReference type="PANTHER" id="PTHR36456:SF1">
    <property type="entry name" value="UPF0232 PROTEIN SCO3875"/>
    <property type="match status" value="1"/>
</dbReference>
<dbReference type="RefSeq" id="WP_127050931.1">
    <property type="nucleotide sequence ID" value="NZ_RZGZ01000004.1"/>
</dbReference>
<feature type="region of interest" description="Disordered" evidence="1">
    <location>
        <begin position="32"/>
        <end position="54"/>
    </location>
</feature>
<dbReference type="EMBL" id="RZGZ01000004">
    <property type="protein sequence ID" value="RUQ98076.1"/>
    <property type="molecule type" value="Genomic_DNA"/>
</dbReference>